<keyword evidence="4" id="KW-1185">Reference proteome</keyword>
<sequence length="311" mass="35287">MINVREKDHPPRDPPDSGGTWAQRAAGGGGGGRIVPESFVEARLNLEFQDVEDGEPVFTIGEEVVAAMSDFWKQRMFVKVLGKNISIAAMSRREAMHVLDMPRQFFMVRFEIEKEYLEALIGGPWRAFGSYMMVRAWSLDFDPLWHEIMTTPAWIRVSNILVIFYQKTILMGMARGLGRPLKLYLNTMNIERARFARICVEVDLRKPLKGKIMINGDRYFVSYEGLNLICSGYGVYGHLVHSCPRRAPEKEVVATARMEVELNKSTVQVAYGFTEVRQKRQGPGSSSKSQMPAGADRECGRNLREIQPSNF</sequence>
<reference evidence="4" key="1">
    <citation type="journal article" date="2013" name="Nat. Genet.">
        <title>The Capsella rubella genome and the genomic consequences of rapid mating system evolution.</title>
        <authorList>
            <person name="Slotte T."/>
            <person name="Hazzouri K.M."/>
            <person name="Agren J.A."/>
            <person name="Koenig D."/>
            <person name="Maumus F."/>
            <person name="Guo Y.L."/>
            <person name="Steige K."/>
            <person name="Platts A.E."/>
            <person name="Escobar J.S."/>
            <person name="Newman L.K."/>
            <person name="Wang W."/>
            <person name="Mandakova T."/>
            <person name="Vello E."/>
            <person name="Smith L.M."/>
            <person name="Henz S.R."/>
            <person name="Steffen J."/>
            <person name="Takuno S."/>
            <person name="Brandvain Y."/>
            <person name="Coop G."/>
            <person name="Andolfatto P."/>
            <person name="Hu T.T."/>
            <person name="Blanchette M."/>
            <person name="Clark R.M."/>
            <person name="Quesneville H."/>
            <person name="Nordborg M."/>
            <person name="Gaut B.S."/>
            <person name="Lysak M.A."/>
            <person name="Jenkins J."/>
            <person name="Grimwood J."/>
            <person name="Chapman J."/>
            <person name="Prochnik S."/>
            <person name="Shu S."/>
            <person name="Rokhsar D."/>
            <person name="Schmutz J."/>
            <person name="Weigel D."/>
            <person name="Wright S.I."/>
        </authorList>
    </citation>
    <scope>NUCLEOTIDE SEQUENCE [LARGE SCALE GENOMIC DNA]</scope>
    <source>
        <strain evidence="4">cv. Monte Gargano</strain>
    </source>
</reference>
<proteinExistence type="predicted"/>
<dbReference type="PANTHER" id="PTHR31286">
    <property type="entry name" value="GLYCINE-RICH CELL WALL STRUCTURAL PROTEIN 1.8-LIKE"/>
    <property type="match status" value="1"/>
</dbReference>
<feature type="region of interest" description="Disordered" evidence="1">
    <location>
        <begin position="277"/>
        <end position="311"/>
    </location>
</feature>
<evidence type="ECO:0000313" key="3">
    <source>
        <dbReference type="EMBL" id="EOA18473.1"/>
    </source>
</evidence>
<gene>
    <name evidence="3" type="ORF">CARUB_v10007019mg</name>
</gene>
<name>R0H4P3_9BRAS</name>
<evidence type="ECO:0000256" key="1">
    <source>
        <dbReference type="SAM" id="MobiDB-lite"/>
    </source>
</evidence>
<feature type="region of interest" description="Disordered" evidence="1">
    <location>
        <begin position="1"/>
        <end position="31"/>
    </location>
</feature>
<dbReference type="AlphaFoldDB" id="R0H4P3"/>
<organism evidence="3 4">
    <name type="scientific">Capsella rubella</name>
    <dbReference type="NCBI Taxonomy" id="81985"/>
    <lineage>
        <taxon>Eukaryota</taxon>
        <taxon>Viridiplantae</taxon>
        <taxon>Streptophyta</taxon>
        <taxon>Embryophyta</taxon>
        <taxon>Tracheophyta</taxon>
        <taxon>Spermatophyta</taxon>
        <taxon>Magnoliopsida</taxon>
        <taxon>eudicotyledons</taxon>
        <taxon>Gunneridae</taxon>
        <taxon>Pentapetalae</taxon>
        <taxon>rosids</taxon>
        <taxon>malvids</taxon>
        <taxon>Brassicales</taxon>
        <taxon>Brassicaceae</taxon>
        <taxon>Camelineae</taxon>
        <taxon>Capsella</taxon>
    </lineage>
</organism>
<feature type="compositionally biased region" description="Basic and acidic residues" evidence="1">
    <location>
        <begin position="295"/>
        <end position="304"/>
    </location>
</feature>
<dbReference type="Proteomes" id="UP000029121">
    <property type="component" value="Unassembled WGS sequence"/>
</dbReference>
<dbReference type="eggNOG" id="KOG1075">
    <property type="taxonomic scope" value="Eukaryota"/>
</dbReference>
<dbReference type="EMBL" id="KB870811">
    <property type="protein sequence ID" value="EOA18473.1"/>
    <property type="molecule type" value="Genomic_DNA"/>
</dbReference>
<feature type="compositionally biased region" description="Basic and acidic residues" evidence="1">
    <location>
        <begin position="1"/>
        <end position="15"/>
    </location>
</feature>
<dbReference type="PANTHER" id="PTHR31286:SF99">
    <property type="entry name" value="DUF4283 DOMAIN-CONTAINING PROTEIN"/>
    <property type="match status" value="1"/>
</dbReference>
<evidence type="ECO:0000259" key="2">
    <source>
        <dbReference type="Pfam" id="PF14111"/>
    </source>
</evidence>
<dbReference type="InterPro" id="IPR025558">
    <property type="entry name" value="DUF4283"/>
</dbReference>
<feature type="domain" description="DUF4283" evidence="2">
    <location>
        <begin position="72"/>
        <end position="143"/>
    </location>
</feature>
<evidence type="ECO:0000313" key="4">
    <source>
        <dbReference type="Proteomes" id="UP000029121"/>
    </source>
</evidence>
<dbReference type="InterPro" id="IPR040256">
    <property type="entry name" value="At4g02000-like"/>
</dbReference>
<protein>
    <recommendedName>
        <fullName evidence="2">DUF4283 domain-containing protein</fullName>
    </recommendedName>
</protein>
<dbReference type="Pfam" id="PF14111">
    <property type="entry name" value="DUF4283"/>
    <property type="match status" value="1"/>
</dbReference>
<accession>R0H4P3</accession>